<sequence>MGFERVVMILENKGATFETSLFTGIIQAVEETVGKGYEDDVKSFRIIADHIRALVFTVTEGVFPSNEGRGYVVRRLIRRAVWAGYNLGVKEPFLYRLIGAVINSLKEAYP</sequence>
<dbReference type="GO" id="GO:0004813">
    <property type="term" value="F:alanine-tRNA ligase activity"/>
    <property type="evidence" value="ECO:0007669"/>
    <property type="project" value="InterPro"/>
</dbReference>
<dbReference type="PANTHER" id="PTHR11777:SF9">
    <property type="entry name" value="ALANINE--TRNA LIGASE, CYTOPLASMIC"/>
    <property type="match status" value="1"/>
</dbReference>
<evidence type="ECO:0000259" key="9">
    <source>
        <dbReference type="PROSITE" id="PS50860"/>
    </source>
</evidence>
<dbReference type="InterPro" id="IPR018164">
    <property type="entry name" value="Ala-tRNA-synth_IIc_N"/>
</dbReference>
<dbReference type="GO" id="GO:0000049">
    <property type="term" value="F:tRNA binding"/>
    <property type="evidence" value="ECO:0007669"/>
    <property type="project" value="UniProtKB-KW"/>
</dbReference>
<protein>
    <recommendedName>
        <fullName evidence="9">Alanyl-transfer RNA synthetases family profile domain-containing protein</fullName>
    </recommendedName>
</protein>
<name>A0A257LU14_UNCW3</name>
<keyword evidence="4" id="KW-0547">Nucleotide-binding</keyword>
<dbReference type="GO" id="GO:0005829">
    <property type="term" value="C:cytosol"/>
    <property type="evidence" value="ECO:0007669"/>
    <property type="project" value="TreeGrafter"/>
</dbReference>
<dbReference type="EMBL" id="NMUJ01000038">
    <property type="protein sequence ID" value="OYV02910.1"/>
    <property type="molecule type" value="Genomic_DNA"/>
</dbReference>
<dbReference type="InterPro" id="IPR018162">
    <property type="entry name" value="Ala-tRNA-ligase_IIc_anticod-bd"/>
</dbReference>
<dbReference type="PRINTS" id="PR00980">
    <property type="entry name" value="TRNASYNTHALA"/>
</dbReference>
<keyword evidence="2" id="KW-0820">tRNA-binding</keyword>
<evidence type="ECO:0000313" key="10">
    <source>
        <dbReference type="EMBL" id="OYV02910.1"/>
    </source>
</evidence>
<dbReference type="GO" id="GO:0006419">
    <property type="term" value="P:alanyl-tRNA aminoacylation"/>
    <property type="evidence" value="ECO:0007669"/>
    <property type="project" value="InterPro"/>
</dbReference>
<keyword evidence="8" id="KW-0030">Aminoacyl-tRNA synthetase</keyword>
<evidence type="ECO:0000256" key="4">
    <source>
        <dbReference type="ARBA" id="ARBA00022741"/>
    </source>
</evidence>
<dbReference type="Pfam" id="PF01411">
    <property type="entry name" value="tRNA-synt_2c"/>
    <property type="match status" value="1"/>
</dbReference>
<evidence type="ECO:0000256" key="6">
    <source>
        <dbReference type="ARBA" id="ARBA00022884"/>
    </source>
</evidence>
<accession>A0A257LU14</accession>
<evidence type="ECO:0000256" key="8">
    <source>
        <dbReference type="ARBA" id="ARBA00023146"/>
    </source>
</evidence>
<proteinExistence type="inferred from homology"/>
<evidence type="ECO:0000256" key="2">
    <source>
        <dbReference type="ARBA" id="ARBA00022555"/>
    </source>
</evidence>
<evidence type="ECO:0000256" key="3">
    <source>
        <dbReference type="ARBA" id="ARBA00022598"/>
    </source>
</evidence>
<reference evidence="11" key="1">
    <citation type="submission" date="2017-07" db="EMBL/GenBank/DDBJ databases">
        <title>Novel pathways for hydrocarbon cycling and metabolic interdependencies in hydrothermal sediment communities.</title>
        <authorList>
            <person name="Dombrowski N."/>
            <person name="Seitz K."/>
            <person name="Teske A."/>
            <person name="Baker B."/>
        </authorList>
    </citation>
    <scope>NUCLEOTIDE SEQUENCE [LARGE SCALE GENOMIC DNA]</scope>
</reference>
<evidence type="ECO:0000256" key="5">
    <source>
        <dbReference type="ARBA" id="ARBA00022840"/>
    </source>
</evidence>
<evidence type="ECO:0000256" key="1">
    <source>
        <dbReference type="ARBA" id="ARBA00008226"/>
    </source>
</evidence>
<feature type="domain" description="Alanyl-transfer RNA synthetases family profile" evidence="9">
    <location>
        <begin position="1"/>
        <end position="110"/>
    </location>
</feature>
<keyword evidence="5" id="KW-0067">ATP-binding</keyword>
<comment type="similarity">
    <text evidence="1">Belongs to the class-II aminoacyl-tRNA synthetase family.</text>
</comment>
<organism evidence="10 11">
    <name type="scientific">candidate division WOR-3 bacterium 4484_18</name>
    <dbReference type="NCBI Taxonomy" id="2020626"/>
    <lineage>
        <taxon>Bacteria</taxon>
        <taxon>Bacteria division WOR-3</taxon>
    </lineage>
</organism>
<evidence type="ECO:0000256" key="7">
    <source>
        <dbReference type="ARBA" id="ARBA00022917"/>
    </source>
</evidence>
<dbReference type="AlphaFoldDB" id="A0A257LU14"/>
<feature type="non-terminal residue" evidence="10">
    <location>
        <position position="110"/>
    </location>
</feature>
<keyword evidence="7" id="KW-0648">Protein biosynthesis</keyword>
<keyword evidence="3" id="KW-0436">Ligase</keyword>
<dbReference type="PANTHER" id="PTHR11777">
    <property type="entry name" value="ALANYL-TRNA SYNTHETASE"/>
    <property type="match status" value="1"/>
</dbReference>
<dbReference type="Proteomes" id="UP000216312">
    <property type="component" value="Unassembled WGS sequence"/>
</dbReference>
<evidence type="ECO:0000313" key="11">
    <source>
        <dbReference type="Proteomes" id="UP000216312"/>
    </source>
</evidence>
<dbReference type="InterPro" id="IPR002318">
    <property type="entry name" value="Ala-tRNA-lgiase_IIc"/>
</dbReference>
<dbReference type="GO" id="GO:0005524">
    <property type="term" value="F:ATP binding"/>
    <property type="evidence" value="ECO:0007669"/>
    <property type="project" value="UniProtKB-KW"/>
</dbReference>
<dbReference type="PROSITE" id="PS50860">
    <property type="entry name" value="AA_TRNA_LIGASE_II_ALA"/>
    <property type="match status" value="1"/>
</dbReference>
<comment type="caution">
    <text evidence="10">The sequence shown here is derived from an EMBL/GenBank/DDBJ whole genome shotgun (WGS) entry which is preliminary data.</text>
</comment>
<dbReference type="GO" id="GO:0002161">
    <property type="term" value="F:aminoacyl-tRNA deacylase activity"/>
    <property type="evidence" value="ECO:0007669"/>
    <property type="project" value="TreeGrafter"/>
</dbReference>
<dbReference type="InterPro" id="IPR018165">
    <property type="entry name" value="Ala-tRNA-synth_IIc_core"/>
</dbReference>
<gene>
    <name evidence="10" type="ORF">CGW93_03275</name>
</gene>
<dbReference type="InterPro" id="IPR050058">
    <property type="entry name" value="Ala-tRNA_ligase"/>
</dbReference>
<keyword evidence="6" id="KW-0694">RNA-binding</keyword>
<dbReference type="SUPFAM" id="SSF101353">
    <property type="entry name" value="Putative anticodon-binding domain of alanyl-tRNA synthetase (AlaRS)"/>
    <property type="match status" value="1"/>
</dbReference>